<dbReference type="GO" id="GO:0005634">
    <property type="term" value="C:nucleus"/>
    <property type="evidence" value="ECO:0007669"/>
    <property type="project" value="TreeGrafter"/>
</dbReference>
<feature type="compositionally biased region" description="Basic and acidic residues" evidence="1">
    <location>
        <begin position="217"/>
        <end position="253"/>
    </location>
</feature>
<dbReference type="OrthoDB" id="5426471at2759"/>
<dbReference type="GO" id="GO:0003723">
    <property type="term" value="F:RNA binding"/>
    <property type="evidence" value="ECO:0007669"/>
    <property type="project" value="InterPro"/>
</dbReference>
<reference evidence="4 6" key="2">
    <citation type="submission" date="2018-07" db="EMBL/GenBank/DDBJ databases">
        <title>Draft Genome Assemblies for Five Robust Yarrowia lipolytica Strains Exhibiting High Lipid Production and Pentose Sugar Utilization and Sugar Alcohol Secretion from Undetoxified Lignocellulosic Biomass Hydrolysates.</title>
        <authorList>
            <consortium name="DOE Joint Genome Institute"/>
            <person name="Walker C."/>
            <person name="Ryu S."/>
            <person name="Na H."/>
            <person name="Zane M."/>
            <person name="LaButti K."/>
            <person name="Lipzen A."/>
            <person name="Haridas S."/>
            <person name="Barry K."/>
            <person name="Grigoriev I.V."/>
            <person name="Quarterman J."/>
            <person name="Slininger P."/>
            <person name="Dien B."/>
            <person name="Trinh C.T."/>
        </authorList>
    </citation>
    <scope>NUCLEOTIDE SEQUENCE [LARGE SCALE GENOMIC DNA]</scope>
    <source>
        <strain evidence="4 6">YB392</strain>
    </source>
</reference>
<name>A0A1D8NAC0_YARLL</name>
<dbReference type="KEGG" id="yli:2909756"/>
<dbReference type="InterPro" id="IPR006861">
    <property type="entry name" value="HABP4_PAIRBP1-bd"/>
</dbReference>
<dbReference type="Gene3D" id="6.10.140.1040">
    <property type="match status" value="1"/>
</dbReference>
<dbReference type="VEuPathDB" id="FungiDB:YALI1_C12900g"/>
<evidence type="ECO:0000313" key="4">
    <source>
        <dbReference type="EMBL" id="RDW22994.1"/>
    </source>
</evidence>
<feature type="region of interest" description="Disordered" evidence="1">
    <location>
        <begin position="194"/>
        <end position="269"/>
    </location>
</feature>
<feature type="region of interest" description="Disordered" evidence="1">
    <location>
        <begin position="153"/>
        <end position="178"/>
    </location>
</feature>
<dbReference type="OMA" id="RAGRNEH"/>
<dbReference type="InterPro" id="IPR039764">
    <property type="entry name" value="HABP4/SERBP1-like"/>
</dbReference>
<dbReference type="RefSeq" id="XP_501635.1">
    <property type="nucleotide sequence ID" value="XM_501635.1"/>
</dbReference>
<dbReference type="Proteomes" id="UP000256601">
    <property type="component" value="Unassembled WGS sequence"/>
</dbReference>
<sequence>MSVSKNLYEILGNVEEDSNKVIVTKELTKNSGSSKKNAAPKDPGAAIGASKKSNQPLRDQNRSKSTEPQAEKKGKPARNPRPDRRSQTGKSDSAKKVGKGWGDSKGKLADEKAGDAIATKDEAEPETPVEAPVEEPDNTKTLEEYLAEQKAATAKLASGRSVRQANAGAESKYSEASKLDKDEVADLVAGTKAKNVRTRARKEKVLLEIEPAFPANRESRGDRSDRAPRENRGGRDGKRGGDKKGFRTQERKAPSVNLSSASDFPALGA</sequence>
<accession>A0A1D8NAC0</accession>
<dbReference type="eggNOG" id="ENOG502S4DF">
    <property type="taxonomic scope" value="Eukaryota"/>
</dbReference>
<feature type="compositionally biased region" description="Basic and acidic residues" evidence="1">
    <location>
        <begin position="102"/>
        <end position="122"/>
    </location>
</feature>
<dbReference type="Proteomes" id="UP000182444">
    <property type="component" value="Chromosome 1C"/>
</dbReference>
<evidence type="ECO:0000313" key="5">
    <source>
        <dbReference type="Proteomes" id="UP000182444"/>
    </source>
</evidence>
<gene>
    <name evidence="4" type="ORF">B0I71DRAFT_136685</name>
    <name evidence="3" type="ORF">YALI1_C12900g</name>
</gene>
<feature type="compositionally biased region" description="Basic and acidic residues" evidence="1">
    <location>
        <begin position="59"/>
        <end position="86"/>
    </location>
</feature>
<organism evidence="3 5">
    <name type="scientific">Yarrowia lipolytica</name>
    <name type="common">Candida lipolytica</name>
    <dbReference type="NCBI Taxonomy" id="4952"/>
    <lineage>
        <taxon>Eukaryota</taxon>
        <taxon>Fungi</taxon>
        <taxon>Dikarya</taxon>
        <taxon>Ascomycota</taxon>
        <taxon>Saccharomycotina</taxon>
        <taxon>Dipodascomycetes</taxon>
        <taxon>Dipodascales</taxon>
        <taxon>Dipodascales incertae sedis</taxon>
        <taxon>Yarrowia</taxon>
    </lineage>
</organism>
<reference evidence="3 5" key="1">
    <citation type="journal article" date="2016" name="PLoS ONE">
        <title>Sequence Assembly of Yarrowia lipolytica Strain W29/CLIB89 Shows Transposable Element Diversity.</title>
        <authorList>
            <person name="Magnan C."/>
            <person name="Yu J."/>
            <person name="Chang I."/>
            <person name="Jahn E."/>
            <person name="Kanomata Y."/>
            <person name="Wu J."/>
            <person name="Zeller M."/>
            <person name="Oakes M."/>
            <person name="Baldi P."/>
            <person name="Sandmeyer S."/>
        </authorList>
    </citation>
    <scope>NUCLEOTIDE SEQUENCE [LARGE SCALE GENOMIC DNA]</scope>
    <source>
        <strain evidence="3">CLIB89</strain>
        <strain evidence="5">CLIB89(W29)</strain>
    </source>
</reference>
<dbReference type="GO" id="GO:0005737">
    <property type="term" value="C:cytoplasm"/>
    <property type="evidence" value="ECO:0007669"/>
    <property type="project" value="TreeGrafter"/>
</dbReference>
<dbReference type="VEuPathDB" id="FungiDB:YALI0_C09262g"/>
<proteinExistence type="predicted"/>
<dbReference type="SMART" id="SM01233">
    <property type="entry name" value="HABP4_PAI-RBP1"/>
    <property type="match status" value="1"/>
</dbReference>
<evidence type="ECO:0000259" key="2">
    <source>
        <dbReference type="SMART" id="SM01233"/>
    </source>
</evidence>
<evidence type="ECO:0000313" key="3">
    <source>
        <dbReference type="EMBL" id="AOW02573.1"/>
    </source>
</evidence>
<evidence type="ECO:0000256" key="1">
    <source>
        <dbReference type="SAM" id="MobiDB-lite"/>
    </source>
</evidence>
<dbReference type="GeneID" id="2909756"/>
<feature type="compositionally biased region" description="Acidic residues" evidence="1">
    <location>
        <begin position="123"/>
        <end position="136"/>
    </location>
</feature>
<dbReference type="PANTHER" id="PTHR12299">
    <property type="entry name" value="HYALURONIC ACID-BINDING PROTEIN 4"/>
    <property type="match status" value="1"/>
</dbReference>
<evidence type="ECO:0000313" key="6">
    <source>
        <dbReference type="Proteomes" id="UP000256601"/>
    </source>
</evidence>
<dbReference type="PANTHER" id="PTHR12299:SF17">
    <property type="entry name" value="AT19571P-RELATED"/>
    <property type="match status" value="1"/>
</dbReference>
<dbReference type="EMBL" id="CP017555">
    <property type="protein sequence ID" value="AOW02573.1"/>
    <property type="molecule type" value="Genomic_DNA"/>
</dbReference>
<dbReference type="EMBL" id="KZ859125">
    <property type="protein sequence ID" value="RDW22994.1"/>
    <property type="molecule type" value="Genomic_DNA"/>
</dbReference>
<feature type="domain" description="Hyaluronan/mRNA-binding protein" evidence="2">
    <location>
        <begin position="78"/>
        <end position="168"/>
    </location>
</feature>
<feature type="region of interest" description="Disordered" evidence="1">
    <location>
        <begin position="27"/>
        <end position="141"/>
    </location>
</feature>
<protein>
    <recommendedName>
        <fullName evidence="2">Hyaluronan/mRNA-binding protein domain-containing protein</fullName>
    </recommendedName>
</protein>
<dbReference type="AlphaFoldDB" id="A0A1D8NAC0"/>